<keyword evidence="1" id="KW-1134">Transmembrane beta strand</keyword>
<keyword evidence="8" id="KW-1185">Reference proteome</keyword>
<proteinExistence type="predicted"/>
<dbReference type="InterPro" id="IPR051544">
    <property type="entry name" value="TPS_OM_transporter"/>
</dbReference>
<reference evidence="7 8" key="1">
    <citation type="submission" date="2007-03" db="EMBL/GenBank/DDBJ databases">
        <authorList>
            <person name="Stal L."/>
            <person name="Ferriera S."/>
            <person name="Johnson J."/>
            <person name="Kravitz S."/>
            <person name="Beeson K."/>
            <person name="Sutton G."/>
            <person name="Rogers Y.-H."/>
            <person name="Friedman R."/>
            <person name="Frazier M."/>
            <person name="Venter J.C."/>
        </authorList>
    </citation>
    <scope>NUCLEOTIDE SEQUENCE [LARGE SCALE GENOMIC DNA]</scope>
    <source>
        <strain evidence="7 8">CCY0110</strain>
    </source>
</reference>
<feature type="domain" description="Haemolysin activator HlyB C-terminal" evidence="5">
    <location>
        <begin position="227"/>
        <end position="538"/>
    </location>
</feature>
<dbReference type="Gene3D" id="2.40.160.50">
    <property type="entry name" value="membrane protein fhac: a member of the omp85/tpsb transporter family"/>
    <property type="match status" value="1"/>
</dbReference>
<dbReference type="GO" id="GO:0098046">
    <property type="term" value="C:type V protein secretion system complex"/>
    <property type="evidence" value="ECO:0007669"/>
    <property type="project" value="TreeGrafter"/>
</dbReference>
<dbReference type="RefSeq" id="WP_008274113.1">
    <property type="nucleotide sequence ID" value="NZ_AAXW01000004.1"/>
</dbReference>
<dbReference type="PANTHER" id="PTHR34597:SF1">
    <property type="entry name" value="HEME_HEMOPEXIN TRANSPORTER PROTEIN HUXB"/>
    <property type="match status" value="1"/>
</dbReference>
<evidence type="ECO:0000256" key="2">
    <source>
        <dbReference type="ARBA" id="ARBA00022692"/>
    </source>
</evidence>
<evidence type="ECO:0000313" key="8">
    <source>
        <dbReference type="Proteomes" id="UP000003781"/>
    </source>
</evidence>
<comment type="caution">
    <text evidence="7">The sequence shown here is derived from an EMBL/GenBank/DDBJ whole genome shotgun (WGS) entry which is preliminary data.</text>
</comment>
<feature type="compositionally biased region" description="Pro residues" evidence="4">
    <location>
        <begin position="53"/>
        <end position="72"/>
    </location>
</feature>
<dbReference type="AlphaFoldDB" id="A3IL99"/>
<keyword evidence="3" id="KW-0998">Cell outer membrane</keyword>
<dbReference type="Pfam" id="PF03865">
    <property type="entry name" value="ShlB"/>
    <property type="match status" value="1"/>
</dbReference>
<evidence type="ECO:0000259" key="6">
    <source>
        <dbReference type="Pfam" id="PF08479"/>
    </source>
</evidence>
<protein>
    <submittedName>
        <fullName evidence="7">Surface antigen variable number</fullName>
    </submittedName>
</protein>
<dbReference type="PANTHER" id="PTHR34597">
    <property type="entry name" value="SLR1661 PROTEIN"/>
    <property type="match status" value="1"/>
</dbReference>
<dbReference type="Pfam" id="PF08479">
    <property type="entry name" value="POTRA_2"/>
    <property type="match status" value="1"/>
</dbReference>
<feature type="domain" description="Polypeptide-transport-associated ShlB-type" evidence="6">
    <location>
        <begin position="86"/>
        <end position="163"/>
    </location>
</feature>
<evidence type="ECO:0000259" key="5">
    <source>
        <dbReference type="Pfam" id="PF03865"/>
    </source>
</evidence>
<dbReference type="EMBL" id="AAXW01000004">
    <property type="protein sequence ID" value="EAZ92968.1"/>
    <property type="molecule type" value="Genomic_DNA"/>
</dbReference>
<organism evidence="7 8">
    <name type="scientific">Crocosphaera chwakensis CCY0110</name>
    <dbReference type="NCBI Taxonomy" id="391612"/>
    <lineage>
        <taxon>Bacteria</taxon>
        <taxon>Bacillati</taxon>
        <taxon>Cyanobacteriota</taxon>
        <taxon>Cyanophyceae</taxon>
        <taxon>Oscillatoriophycideae</taxon>
        <taxon>Chroococcales</taxon>
        <taxon>Aphanothecaceae</taxon>
        <taxon>Crocosphaera</taxon>
        <taxon>Crocosphaera chwakensis</taxon>
    </lineage>
</organism>
<evidence type="ECO:0000313" key="7">
    <source>
        <dbReference type="EMBL" id="EAZ92968.1"/>
    </source>
</evidence>
<gene>
    <name evidence="7" type="ORF">CY0110_22767</name>
</gene>
<dbReference type="eggNOG" id="COG2831">
    <property type="taxonomic scope" value="Bacteria"/>
</dbReference>
<evidence type="ECO:0000256" key="3">
    <source>
        <dbReference type="ARBA" id="ARBA00023237"/>
    </source>
</evidence>
<keyword evidence="1" id="KW-0472">Membrane</keyword>
<dbReference type="GO" id="GO:0046819">
    <property type="term" value="P:protein secretion by the type V secretion system"/>
    <property type="evidence" value="ECO:0007669"/>
    <property type="project" value="TreeGrafter"/>
</dbReference>
<dbReference type="InterPro" id="IPR013686">
    <property type="entry name" value="Polypept-transport_assoc_ShlB"/>
</dbReference>
<dbReference type="GO" id="GO:0008320">
    <property type="term" value="F:protein transmembrane transporter activity"/>
    <property type="evidence" value="ECO:0007669"/>
    <property type="project" value="TreeGrafter"/>
</dbReference>
<sequence>MTKITNLYLSATLLILLFWEGLVTNKGMAQNLSQNEPQTQPIPFILPPKLPDPIPIPQSPPSTPLELPPTTIPSPQEDPRLPQSIIVTRFEFEGNSAFSDEVLGSVTAPFTDKPLSFAQLLQAEAAVTKFYVNAGYINSGAVIQAGQVLSPEGAVVKIEVIEGEVEEIKVTVEGRLNADYVRSRLALATSKPLNQNRLLEALQLLQLNPLIKKISADLSVGTHPELSILSVRVEEADSFSMGLFSDNGRVPSIGSLQRGVRLNQGNLLGFGDSFSVEYANTDGSDAVSVDYTFPLTPENATLKLTSRITNTEVIEEPFERLDIEGDSLYLDVSVRQPVIQTPTQELAFGLTFSRQESNTSVLGVGFPLSPGANDNGETRLSILRLFQEWTRRGSQDVLSLRSQFSFGIDLFDATINDGPPDGKFFEWQGQGQYVRSLATDTLLILRSNLQLTSRPLVPLEQFNLGGLYSVRGYRQDLFQTDNGVFLSAEARFPVLRIDWLEGLLQVVPFIDFGVAWNDDDNPIPTPSPNTLSSVGLGLQWQMGTDFTARFDWAIPITDIESQEGRDPEESFYFTLNYRFF</sequence>
<evidence type="ECO:0000256" key="1">
    <source>
        <dbReference type="ARBA" id="ARBA00022452"/>
    </source>
</evidence>
<name>A3IL99_9CHRO</name>
<evidence type="ECO:0000256" key="4">
    <source>
        <dbReference type="SAM" id="MobiDB-lite"/>
    </source>
</evidence>
<dbReference type="InterPro" id="IPR005565">
    <property type="entry name" value="Hemolysn_activator_HlyB_C"/>
</dbReference>
<feature type="region of interest" description="Disordered" evidence="4">
    <location>
        <begin position="53"/>
        <end position="78"/>
    </location>
</feature>
<dbReference type="Proteomes" id="UP000003781">
    <property type="component" value="Unassembled WGS sequence"/>
</dbReference>
<keyword evidence="2" id="KW-0812">Transmembrane</keyword>
<accession>A3IL99</accession>
<dbReference type="Gene3D" id="3.10.20.310">
    <property type="entry name" value="membrane protein fhac"/>
    <property type="match status" value="1"/>
</dbReference>